<feature type="transmembrane region" description="Helical" evidence="6">
    <location>
        <begin position="21"/>
        <end position="42"/>
    </location>
</feature>
<dbReference type="GO" id="GO:0019867">
    <property type="term" value="C:outer membrane"/>
    <property type="evidence" value="ECO:0007669"/>
    <property type="project" value="InterPro"/>
</dbReference>
<keyword evidence="6" id="KW-1133">Transmembrane helix</keyword>
<evidence type="ECO:0000256" key="6">
    <source>
        <dbReference type="SAM" id="Phobius"/>
    </source>
</evidence>
<evidence type="ECO:0000256" key="4">
    <source>
        <dbReference type="ARBA" id="ARBA00023237"/>
    </source>
</evidence>
<evidence type="ECO:0008006" key="9">
    <source>
        <dbReference type="Google" id="ProtNLM"/>
    </source>
</evidence>
<name>A0A1F6TTB1_9PROT</name>
<dbReference type="STRING" id="1817760.A2151_00635"/>
<proteinExistence type="inferred from homology"/>
<sequence length="188" mass="20842">MNGERKEKRNKRKGDVAHGAALFFSLFTLLFSLLLSGCGFHLRGTGKSEMPPQLATMRVAVSDSKLANDPLWVAVREALRTQGGVRVEEAGDAPLLVLSGERTESQVQSVGAATGRASGFLLRYEVTFHLVGADAKELAASQTIKLQRDYTYDPLNVLAKEREEQELKREMQRDAVQQIVRRLSKTKL</sequence>
<evidence type="ECO:0000256" key="5">
    <source>
        <dbReference type="ARBA" id="ARBA00023288"/>
    </source>
</evidence>
<reference evidence="7 8" key="1">
    <citation type="journal article" date="2016" name="Nat. Commun.">
        <title>Thousands of microbial genomes shed light on interconnected biogeochemical processes in an aquifer system.</title>
        <authorList>
            <person name="Anantharaman K."/>
            <person name="Brown C.T."/>
            <person name="Hug L.A."/>
            <person name="Sharon I."/>
            <person name="Castelle C.J."/>
            <person name="Probst A.J."/>
            <person name="Thomas B.C."/>
            <person name="Singh A."/>
            <person name="Wilkins M.J."/>
            <person name="Karaoz U."/>
            <person name="Brodie E.L."/>
            <person name="Williams K.H."/>
            <person name="Hubbard S.S."/>
            <person name="Banfield J.F."/>
        </authorList>
    </citation>
    <scope>NUCLEOTIDE SEQUENCE [LARGE SCALE GENOMIC DNA]</scope>
</reference>
<keyword evidence="2 6" id="KW-0472">Membrane</keyword>
<evidence type="ECO:0000256" key="1">
    <source>
        <dbReference type="ARBA" id="ARBA00022729"/>
    </source>
</evidence>
<dbReference type="AlphaFoldDB" id="A0A1F6TTB1"/>
<dbReference type="PANTHER" id="PTHR38098:SF1">
    <property type="entry name" value="LPS-ASSEMBLY LIPOPROTEIN LPTE"/>
    <property type="match status" value="1"/>
</dbReference>
<accession>A0A1F6TTB1</accession>
<dbReference type="HAMAP" id="MF_01186">
    <property type="entry name" value="LPS_assembly_LptE"/>
    <property type="match status" value="1"/>
</dbReference>
<dbReference type="GO" id="GO:0043165">
    <property type="term" value="P:Gram-negative-bacterium-type cell outer membrane assembly"/>
    <property type="evidence" value="ECO:0007669"/>
    <property type="project" value="InterPro"/>
</dbReference>
<keyword evidence="1" id="KW-0732">Signal</keyword>
<dbReference type="PANTHER" id="PTHR38098">
    <property type="entry name" value="LPS-ASSEMBLY LIPOPROTEIN LPTE"/>
    <property type="match status" value="1"/>
</dbReference>
<gene>
    <name evidence="7" type="ORF">A2151_00635</name>
</gene>
<evidence type="ECO:0000256" key="3">
    <source>
        <dbReference type="ARBA" id="ARBA00023139"/>
    </source>
</evidence>
<evidence type="ECO:0000256" key="2">
    <source>
        <dbReference type="ARBA" id="ARBA00023136"/>
    </source>
</evidence>
<dbReference type="Gene3D" id="3.30.160.150">
    <property type="entry name" value="Lipoprotein like domain"/>
    <property type="match status" value="1"/>
</dbReference>
<dbReference type="GO" id="GO:1990351">
    <property type="term" value="C:transporter complex"/>
    <property type="evidence" value="ECO:0007669"/>
    <property type="project" value="TreeGrafter"/>
</dbReference>
<dbReference type="Proteomes" id="UP000178885">
    <property type="component" value="Unassembled WGS sequence"/>
</dbReference>
<dbReference type="EMBL" id="MFSU01000031">
    <property type="protein sequence ID" value="OGI48312.1"/>
    <property type="molecule type" value="Genomic_DNA"/>
</dbReference>
<keyword evidence="3" id="KW-0564">Palmitate</keyword>
<organism evidence="7 8">
    <name type="scientific">Candidatus Muproteobacteria bacterium RBG_16_65_34</name>
    <dbReference type="NCBI Taxonomy" id="1817760"/>
    <lineage>
        <taxon>Bacteria</taxon>
        <taxon>Pseudomonadati</taxon>
        <taxon>Pseudomonadota</taxon>
        <taxon>Candidatus Muproteobacteria</taxon>
    </lineage>
</organism>
<dbReference type="InterPro" id="IPR007485">
    <property type="entry name" value="LPS_assembly_LptE"/>
</dbReference>
<dbReference type="Pfam" id="PF04390">
    <property type="entry name" value="LptE"/>
    <property type="match status" value="1"/>
</dbReference>
<dbReference type="GO" id="GO:0015920">
    <property type="term" value="P:lipopolysaccharide transport"/>
    <property type="evidence" value="ECO:0007669"/>
    <property type="project" value="TreeGrafter"/>
</dbReference>
<keyword evidence="4" id="KW-0998">Cell outer membrane</keyword>
<comment type="caution">
    <text evidence="7">The sequence shown here is derived from an EMBL/GenBank/DDBJ whole genome shotgun (WGS) entry which is preliminary data.</text>
</comment>
<protein>
    <recommendedName>
        <fullName evidence="9">LPS-assembly lipoprotein LptE</fullName>
    </recommendedName>
</protein>
<evidence type="ECO:0000313" key="7">
    <source>
        <dbReference type="EMBL" id="OGI48312.1"/>
    </source>
</evidence>
<dbReference type="GO" id="GO:0001530">
    <property type="term" value="F:lipopolysaccharide binding"/>
    <property type="evidence" value="ECO:0007669"/>
    <property type="project" value="TreeGrafter"/>
</dbReference>
<keyword evidence="5" id="KW-0449">Lipoprotein</keyword>
<keyword evidence="6" id="KW-0812">Transmembrane</keyword>
<evidence type="ECO:0000313" key="8">
    <source>
        <dbReference type="Proteomes" id="UP000178885"/>
    </source>
</evidence>